<dbReference type="PANTHER" id="PTHR24276">
    <property type="entry name" value="POLYSERASE-RELATED"/>
    <property type="match status" value="1"/>
</dbReference>
<gene>
    <name evidence="12" type="primary">jg18841</name>
    <name evidence="12" type="ORF">PAEG_LOCUS5493</name>
</gene>
<keyword evidence="6" id="KW-1015">Disulfide bond</keyword>
<dbReference type="AlphaFoldDB" id="A0A8S4QTS7"/>
<dbReference type="InterPro" id="IPR043504">
    <property type="entry name" value="Peptidase_S1_PA_chymotrypsin"/>
</dbReference>
<sequence>RAPVGLLTPTCVESYHQIFVRRVVPPRNYRYFHEVLAGEEPSTNAAVNIRWRIVGGQKISIEDVPYQVMYGKYCGGTLIAPNWVITAAHCKAKEPYVYAGSTFRSEGVPYHVCAHFVHPLWNTSNLHSHDYDYQLLLLETPIPVSSVSRPIAIGTKSDVKAGAMTSISGWGHLQYKKSSMQDYLHRVFVPVMARSECRQMPEGNYDKITPRMFCAGYVSGEKDSCQGDSGGPVVINAKLVGLVSYGVGCAAPRRPGVYSNVPMAREWIRSVTGLPL</sequence>
<keyword evidence="5" id="KW-0865">Zymogen</keyword>
<keyword evidence="2" id="KW-0222">Digestion</keyword>
<evidence type="ECO:0000256" key="5">
    <source>
        <dbReference type="ARBA" id="ARBA00023145"/>
    </source>
</evidence>
<feature type="domain" description="Peptidase S1" evidence="11">
    <location>
        <begin position="53"/>
        <end position="273"/>
    </location>
</feature>
<dbReference type="EMBL" id="CAKXAJ010018305">
    <property type="protein sequence ID" value="CAH2217608.1"/>
    <property type="molecule type" value="Genomic_DNA"/>
</dbReference>
<accession>A0A8S4QTS7</accession>
<keyword evidence="1 10" id="KW-0645">Protease</keyword>
<dbReference type="InterPro" id="IPR001314">
    <property type="entry name" value="Peptidase_S1A"/>
</dbReference>
<dbReference type="InterPro" id="IPR001254">
    <property type="entry name" value="Trypsin_dom"/>
</dbReference>
<evidence type="ECO:0000256" key="3">
    <source>
        <dbReference type="ARBA" id="ARBA00022801"/>
    </source>
</evidence>
<dbReference type="EC" id="3.4.21.4" evidence="9"/>
<dbReference type="PANTHER" id="PTHR24276:SF97">
    <property type="entry name" value="GH13245P2-RELATED"/>
    <property type="match status" value="1"/>
</dbReference>
<dbReference type="InterPro" id="IPR018114">
    <property type="entry name" value="TRYPSIN_HIS"/>
</dbReference>
<evidence type="ECO:0000256" key="10">
    <source>
        <dbReference type="RuleBase" id="RU363034"/>
    </source>
</evidence>
<dbReference type="SUPFAM" id="SSF50494">
    <property type="entry name" value="Trypsin-like serine proteases"/>
    <property type="match status" value="1"/>
</dbReference>
<dbReference type="InterPro" id="IPR009003">
    <property type="entry name" value="Peptidase_S1_PA"/>
</dbReference>
<comment type="catalytic activity">
    <reaction evidence="8">
        <text>Preferential cleavage: Arg-|-Xaa, Lys-|-Xaa.</text>
        <dbReference type="EC" id="3.4.21.4"/>
    </reaction>
</comment>
<dbReference type="SMART" id="SM00020">
    <property type="entry name" value="Tryp_SPc"/>
    <property type="match status" value="1"/>
</dbReference>
<dbReference type="PROSITE" id="PS00134">
    <property type="entry name" value="TRYPSIN_HIS"/>
    <property type="match status" value="1"/>
</dbReference>
<dbReference type="PROSITE" id="PS50240">
    <property type="entry name" value="TRYPSIN_DOM"/>
    <property type="match status" value="1"/>
</dbReference>
<dbReference type="Pfam" id="PF00089">
    <property type="entry name" value="Trypsin"/>
    <property type="match status" value="1"/>
</dbReference>
<evidence type="ECO:0000256" key="8">
    <source>
        <dbReference type="ARBA" id="ARBA00036320"/>
    </source>
</evidence>
<keyword evidence="13" id="KW-1185">Reference proteome</keyword>
<evidence type="ECO:0000313" key="13">
    <source>
        <dbReference type="Proteomes" id="UP000838756"/>
    </source>
</evidence>
<dbReference type="GO" id="GO:0006508">
    <property type="term" value="P:proteolysis"/>
    <property type="evidence" value="ECO:0007669"/>
    <property type="project" value="UniProtKB-KW"/>
</dbReference>
<evidence type="ECO:0000256" key="4">
    <source>
        <dbReference type="ARBA" id="ARBA00022825"/>
    </source>
</evidence>
<dbReference type="CDD" id="cd00190">
    <property type="entry name" value="Tryp_SPc"/>
    <property type="match status" value="1"/>
</dbReference>
<dbReference type="GO" id="GO:0007586">
    <property type="term" value="P:digestion"/>
    <property type="evidence" value="ECO:0007669"/>
    <property type="project" value="UniProtKB-KW"/>
</dbReference>
<evidence type="ECO:0000256" key="9">
    <source>
        <dbReference type="ARBA" id="ARBA00038868"/>
    </source>
</evidence>
<organism evidence="12 13">
    <name type="scientific">Pararge aegeria aegeria</name>
    <dbReference type="NCBI Taxonomy" id="348720"/>
    <lineage>
        <taxon>Eukaryota</taxon>
        <taxon>Metazoa</taxon>
        <taxon>Ecdysozoa</taxon>
        <taxon>Arthropoda</taxon>
        <taxon>Hexapoda</taxon>
        <taxon>Insecta</taxon>
        <taxon>Pterygota</taxon>
        <taxon>Neoptera</taxon>
        <taxon>Endopterygota</taxon>
        <taxon>Lepidoptera</taxon>
        <taxon>Glossata</taxon>
        <taxon>Ditrysia</taxon>
        <taxon>Papilionoidea</taxon>
        <taxon>Nymphalidae</taxon>
        <taxon>Satyrinae</taxon>
        <taxon>Satyrini</taxon>
        <taxon>Parargina</taxon>
        <taxon>Pararge</taxon>
    </lineage>
</organism>
<evidence type="ECO:0000256" key="6">
    <source>
        <dbReference type="ARBA" id="ARBA00023157"/>
    </source>
</evidence>
<comment type="caution">
    <text evidence="12">The sequence shown here is derived from an EMBL/GenBank/DDBJ whole genome shotgun (WGS) entry which is preliminary data.</text>
</comment>
<reference evidence="12" key="1">
    <citation type="submission" date="2022-03" db="EMBL/GenBank/DDBJ databases">
        <authorList>
            <person name="Lindestad O."/>
        </authorList>
    </citation>
    <scope>NUCLEOTIDE SEQUENCE</scope>
</reference>
<dbReference type="InterPro" id="IPR050430">
    <property type="entry name" value="Peptidase_S1"/>
</dbReference>
<evidence type="ECO:0000313" key="12">
    <source>
        <dbReference type="EMBL" id="CAH2217608.1"/>
    </source>
</evidence>
<dbReference type="PRINTS" id="PR00722">
    <property type="entry name" value="CHYMOTRYPSIN"/>
</dbReference>
<dbReference type="FunFam" id="2.40.10.10:FF:000002">
    <property type="entry name" value="Transmembrane protease serine"/>
    <property type="match status" value="1"/>
</dbReference>
<evidence type="ECO:0000259" key="11">
    <source>
        <dbReference type="PROSITE" id="PS50240"/>
    </source>
</evidence>
<dbReference type="OrthoDB" id="10059102at2759"/>
<name>A0A8S4QTS7_9NEOP</name>
<keyword evidence="4 10" id="KW-0720">Serine protease</keyword>
<evidence type="ECO:0000256" key="7">
    <source>
        <dbReference type="ARBA" id="ARBA00024195"/>
    </source>
</evidence>
<dbReference type="InterPro" id="IPR033116">
    <property type="entry name" value="TRYPSIN_SER"/>
</dbReference>
<keyword evidence="3 10" id="KW-0378">Hydrolase</keyword>
<proteinExistence type="inferred from homology"/>
<feature type="non-terminal residue" evidence="12">
    <location>
        <position position="276"/>
    </location>
</feature>
<protein>
    <recommendedName>
        <fullName evidence="9">trypsin</fullName>
        <ecNumber evidence="9">3.4.21.4</ecNumber>
    </recommendedName>
</protein>
<evidence type="ECO:0000256" key="2">
    <source>
        <dbReference type="ARBA" id="ARBA00022757"/>
    </source>
</evidence>
<dbReference type="Proteomes" id="UP000838756">
    <property type="component" value="Unassembled WGS sequence"/>
</dbReference>
<dbReference type="PROSITE" id="PS00135">
    <property type="entry name" value="TRYPSIN_SER"/>
    <property type="match status" value="1"/>
</dbReference>
<evidence type="ECO:0000256" key="1">
    <source>
        <dbReference type="ARBA" id="ARBA00022670"/>
    </source>
</evidence>
<comment type="similarity">
    <text evidence="7">Belongs to the peptidase S1 family. CLIP subfamily.</text>
</comment>
<dbReference type="GO" id="GO:0004252">
    <property type="term" value="F:serine-type endopeptidase activity"/>
    <property type="evidence" value="ECO:0007669"/>
    <property type="project" value="UniProtKB-EC"/>
</dbReference>
<dbReference type="Gene3D" id="2.40.10.10">
    <property type="entry name" value="Trypsin-like serine proteases"/>
    <property type="match status" value="1"/>
</dbReference>